<organism evidence="1 2">
    <name type="scientific">Trichomonas vaginalis (strain ATCC PRA-98 / G3)</name>
    <dbReference type="NCBI Taxonomy" id="412133"/>
    <lineage>
        <taxon>Eukaryota</taxon>
        <taxon>Metamonada</taxon>
        <taxon>Parabasalia</taxon>
        <taxon>Trichomonadida</taxon>
        <taxon>Trichomonadidae</taxon>
        <taxon>Trichomonas</taxon>
    </lineage>
</organism>
<proteinExistence type="predicted"/>
<dbReference type="VEuPathDB" id="TrichDB:TVAGG3_0330050"/>
<gene>
    <name evidence="1" type="ORF">TVAG_387650</name>
</gene>
<dbReference type="KEGG" id="tva:4771600"/>
<dbReference type="EMBL" id="DS113282">
    <property type="protein sequence ID" value="EAY13624.1"/>
    <property type="molecule type" value="Genomic_DNA"/>
</dbReference>
<sequence length="463" mass="53171">MKSFQLFNSDDIQPRRNNLLKSESKTTCNANLNSYLNQFNDVLDIGSSNILSEIQDGIMSDDEDLILSQLSKASLLFVSGVSTIPEPDSDLYHRLIYLSTNSNRLVAQQSVLLLLNLFIFFPESQNFLKPELFQIIINHASEDEIIAKLCDFLKKYPNFISTFSENNLFEELITVLTKNDDVYTYNSSLRLITMISELTQTQEKPPIGIEFSHQIFSITKDHALNYSKYTAPTLKYYRSVLPEVIDDVINSGIIEFLIENTISFNFPTLEASILLISNSINESTVQFFIESNLISLIHAIFCHENTKSIEYNFILLCNLAQSSEIGAICQTNEPISTDIISHMSDSFNCRVYSTKLFLELIKYKNRDEMINFLGREENEFLFNMVELLQLEFDPTIIPILEMFLDYAQQSQIGKHPLFAKFEICMQSEEFSNALDNIMSYHQDDEDVLRAIEIAEEISKIIES</sequence>
<accession>A2E0Z2</accession>
<protein>
    <submittedName>
        <fullName evidence="1">Uncharacterized protein</fullName>
    </submittedName>
</protein>
<dbReference type="VEuPathDB" id="TrichDB:TVAG_387650"/>
<evidence type="ECO:0000313" key="2">
    <source>
        <dbReference type="Proteomes" id="UP000001542"/>
    </source>
</evidence>
<reference evidence="1" key="2">
    <citation type="journal article" date="2007" name="Science">
        <title>Draft genome sequence of the sexually transmitted pathogen Trichomonas vaginalis.</title>
        <authorList>
            <person name="Carlton J.M."/>
            <person name="Hirt R.P."/>
            <person name="Silva J.C."/>
            <person name="Delcher A.L."/>
            <person name="Schatz M."/>
            <person name="Zhao Q."/>
            <person name="Wortman J.R."/>
            <person name="Bidwell S.L."/>
            <person name="Alsmark U.C.M."/>
            <person name="Besteiro S."/>
            <person name="Sicheritz-Ponten T."/>
            <person name="Noel C.J."/>
            <person name="Dacks J.B."/>
            <person name="Foster P.G."/>
            <person name="Simillion C."/>
            <person name="Van de Peer Y."/>
            <person name="Miranda-Saavedra D."/>
            <person name="Barton G.J."/>
            <person name="Westrop G.D."/>
            <person name="Mueller S."/>
            <person name="Dessi D."/>
            <person name="Fiori P.L."/>
            <person name="Ren Q."/>
            <person name="Paulsen I."/>
            <person name="Zhang H."/>
            <person name="Bastida-Corcuera F.D."/>
            <person name="Simoes-Barbosa A."/>
            <person name="Brown M.T."/>
            <person name="Hayes R.D."/>
            <person name="Mukherjee M."/>
            <person name="Okumura C.Y."/>
            <person name="Schneider R."/>
            <person name="Smith A.J."/>
            <person name="Vanacova S."/>
            <person name="Villalvazo M."/>
            <person name="Haas B.J."/>
            <person name="Pertea M."/>
            <person name="Feldblyum T.V."/>
            <person name="Utterback T.R."/>
            <person name="Shu C.L."/>
            <person name="Osoegawa K."/>
            <person name="de Jong P.J."/>
            <person name="Hrdy I."/>
            <person name="Horvathova L."/>
            <person name="Zubacova Z."/>
            <person name="Dolezal P."/>
            <person name="Malik S.B."/>
            <person name="Logsdon J.M. Jr."/>
            <person name="Henze K."/>
            <person name="Gupta A."/>
            <person name="Wang C.C."/>
            <person name="Dunne R.L."/>
            <person name="Upcroft J.A."/>
            <person name="Upcroft P."/>
            <person name="White O."/>
            <person name="Salzberg S.L."/>
            <person name="Tang P."/>
            <person name="Chiu C.-H."/>
            <person name="Lee Y.-S."/>
            <person name="Embley T.M."/>
            <person name="Coombs G.H."/>
            <person name="Mottram J.C."/>
            <person name="Tachezy J."/>
            <person name="Fraser-Liggett C.M."/>
            <person name="Johnson P.J."/>
        </authorList>
    </citation>
    <scope>NUCLEOTIDE SEQUENCE [LARGE SCALE GENOMIC DNA]</scope>
    <source>
        <strain evidence="1">G3</strain>
    </source>
</reference>
<dbReference type="Proteomes" id="UP000001542">
    <property type="component" value="Unassembled WGS sequence"/>
</dbReference>
<dbReference type="InterPro" id="IPR016024">
    <property type="entry name" value="ARM-type_fold"/>
</dbReference>
<evidence type="ECO:0000313" key="1">
    <source>
        <dbReference type="EMBL" id="EAY13624.1"/>
    </source>
</evidence>
<keyword evidence="2" id="KW-1185">Reference proteome</keyword>
<name>A2E0Z2_TRIV3</name>
<dbReference type="SUPFAM" id="SSF48371">
    <property type="entry name" value="ARM repeat"/>
    <property type="match status" value="1"/>
</dbReference>
<reference evidence="1" key="1">
    <citation type="submission" date="2006-10" db="EMBL/GenBank/DDBJ databases">
        <authorList>
            <person name="Amadeo P."/>
            <person name="Zhao Q."/>
            <person name="Wortman J."/>
            <person name="Fraser-Liggett C."/>
            <person name="Carlton J."/>
        </authorList>
    </citation>
    <scope>NUCLEOTIDE SEQUENCE</scope>
    <source>
        <strain evidence="1">G3</strain>
    </source>
</reference>
<dbReference type="AlphaFoldDB" id="A2E0Z2"/>
<dbReference type="RefSeq" id="XP_001325847.1">
    <property type="nucleotide sequence ID" value="XM_001325812.1"/>
</dbReference>
<dbReference type="InParanoid" id="A2E0Z2"/>